<reference evidence="3" key="1">
    <citation type="journal article" date="2017" name="Nat. Ecol. Evol.">
        <title>Genome expansion and lineage-specific genetic innovations in the forest pathogenic fungi Armillaria.</title>
        <authorList>
            <person name="Sipos G."/>
            <person name="Prasanna A.N."/>
            <person name="Walter M.C."/>
            <person name="O'Connor E."/>
            <person name="Balint B."/>
            <person name="Krizsan K."/>
            <person name="Kiss B."/>
            <person name="Hess J."/>
            <person name="Varga T."/>
            <person name="Slot J."/>
            <person name="Riley R."/>
            <person name="Boka B."/>
            <person name="Rigling D."/>
            <person name="Barry K."/>
            <person name="Lee J."/>
            <person name="Mihaltcheva S."/>
            <person name="LaButti K."/>
            <person name="Lipzen A."/>
            <person name="Waldron R."/>
            <person name="Moloney N.M."/>
            <person name="Sperisen C."/>
            <person name="Kredics L."/>
            <person name="Vagvoelgyi C."/>
            <person name="Patrignani A."/>
            <person name="Fitzpatrick D."/>
            <person name="Nagy I."/>
            <person name="Doyle S."/>
            <person name="Anderson J.B."/>
            <person name="Grigoriev I.V."/>
            <person name="Gueldener U."/>
            <person name="Muensterkoetter M."/>
            <person name="Nagy L.G."/>
        </authorList>
    </citation>
    <scope>NUCLEOTIDE SEQUENCE [LARGE SCALE GENOMIC DNA]</scope>
    <source>
        <strain evidence="3">Ar21-2</strain>
    </source>
</reference>
<feature type="region of interest" description="Disordered" evidence="1">
    <location>
        <begin position="1"/>
        <end position="20"/>
    </location>
</feature>
<evidence type="ECO:0000256" key="1">
    <source>
        <dbReference type="SAM" id="MobiDB-lite"/>
    </source>
</evidence>
<dbReference type="InParanoid" id="A0A2H3EM79"/>
<name>A0A2H3EM79_ARMGA</name>
<evidence type="ECO:0000313" key="2">
    <source>
        <dbReference type="EMBL" id="PBL04273.1"/>
    </source>
</evidence>
<organism evidence="2 3">
    <name type="scientific">Armillaria gallica</name>
    <name type="common">Bulbous honey fungus</name>
    <name type="synonym">Armillaria bulbosa</name>
    <dbReference type="NCBI Taxonomy" id="47427"/>
    <lineage>
        <taxon>Eukaryota</taxon>
        <taxon>Fungi</taxon>
        <taxon>Dikarya</taxon>
        <taxon>Basidiomycota</taxon>
        <taxon>Agaricomycotina</taxon>
        <taxon>Agaricomycetes</taxon>
        <taxon>Agaricomycetidae</taxon>
        <taxon>Agaricales</taxon>
        <taxon>Marasmiineae</taxon>
        <taxon>Physalacriaceae</taxon>
        <taxon>Armillaria</taxon>
    </lineage>
</organism>
<dbReference type="Proteomes" id="UP000217790">
    <property type="component" value="Unassembled WGS sequence"/>
</dbReference>
<sequence length="167" mass="18711">MLWLGPKSADRRAGPSSMESAQRELGAVMEPLVRDFLSMPLWSSDEYLGSTYIQWRFLLTMTTYVWVKTLDLDADCANDTPRDEEPDFYYIPTDNFLLISTRILSAVILLGTSSRGLACIHQLRRSEFLLLRVLRALPVRLSLLGIRNAPGSSPGGEIVKLGGYRDG</sequence>
<evidence type="ECO:0000313" key="3">
    <source>
        <dbReference type="Proteomes" id="UP000217790"/>
    </source>
</evidence>
<proteinExistence type="predicted"/>
<keyword evidence="3" id="KW-1185">Reference proteome</keyword>
<dbReference type="AlphaFoldDB" id="A0A2H3EM79"/>
<gene>
    <name evidence="2" type="ORF">ARMGADRAFT_1022727</name>
</gene>
<dbReference type="EMBL" id="KZ293644">
    <property type="protein sequence ID" value="PBL04273.1"/>
    <property type="molecule type" value="Genomic_DNA"/>
</dbReference>
<accession>A0A2H3EM79</accession>
<protein>
    <submittedName>
        <fullName evidence="2">Uncharacterized protein</fullName>
    </submittedName>
</protein>